<evidence type="ECO:0000313" key="1">
    <source>
        <dbReference type="EMBL" id="KAF5334805.1"/>
    </source>
</evidence>
<dbReference type="EMBL" id="JAACJK010000066">
    <property type="protein sequence ID" value="KAF5334805.1"/>
    <property type="molecule type" value="Genomic_DNA"/>
</dbReference>
<evidence type="ECO:0000313" key="2">
    <source>
        <dbReference type="Proteomes" id="UP000541558"/>
    </source>
</evidence>
<dbReference type="AlphaFoldDB" id="A0A8H5C402"/>
<proteinExistence type="predicted"/>
<organism evidence="1 2">
    <name type="scientific">Ephemerocybe angulata</name>
    <dbReference type="NCBI Taxonomy" id="980116"/>
    <lineage>
        <taxon>Eukaryota</taxon>
        <taxon>Fungi</taxon>
        <taxon>Dikarya</taxon>
        <taxon>Basidiomycota</taxon>
        <taxon>Agaricomycotina</taxon>
        <taxon>Agaricomycetes</taxon>
        <taxon>Agaricomycetidae</taxon>
        <taxon>Agaricales</taxon>
        <taxon>Agaricineae</taxon>
        <taxon>Psathyrellaceae</taxon>
        <taxon>Ephemerocybe</taxon>
    </lineage>
</organism>
<sequence length="188" mass="21476">MPQEPLQSSEITRVAKAAVEVVQELGFTCCLFGSAACWYYGMRNRVPNDVDLVVMDDEHFDTEVIKRLIVGRNSNFYLVPARNPHDTFKVLWYRVGPRKKCKVDILLPGPELLSIPYIAAENLHYTRNSGMPLLPFLTLVLLKKPGKPDPQIRSRIFAGQRLWEPFRQTPPIVNFPALPTSTWARGQR</sequence>
<protein>
    <submittedName>
        <fullName evidence="1">Uncharacterized protein</fullName>
    </submittedName>
</protein>
<comment type="caution">
    <text evidence="1">The sequence shown here is derived from an EMBL/GenBank/DDBJ whole genome shotgun (WGS) entry which is preliminary data.</text>
</comment>
<dbReference type="OrthoDB" id="3133286at2759"/>
<name>A0A8H5C402_9AGAR</name>
<dbReference type="Proteomes" id="UP000541558">
    <property type="component" value="Unassembled WGS sequence"/>
</dbReference>
<gene>
    <name evidence="1" type="ORF">D9611_012904</name>
</gene>
<dbReference type="SUPFAM" id="SSF81301">
    <property type="entry name" value="Nucleotidyltransferase"/>
    <property type="match status" value="1"/>
</dbReference>
<accession>A0A8H5C402</accession>
<keyword evidence="2" id="KW-1185">Reference proteome</keyword>
<dbReference type="InterPro" id="IPR043519">
    <property type="entry name" value="NT_sf"/>
</dbReference>
<reference evidence="1 2" key="1">
    <citation type="journal article" date="2020" name="ISME J.">
        <title>Uncovering the hidden diversity of litter-decomposition mechanisms in mushroom-forming fungi.</title>
        <authorList>
            <person name="Floudas D."/>
            <person name="Bentzer J."/>
            <person name="Ahren D."/>
            <person name="Johansson T."/>
            <person name="Persson P."/>
            <person name="Tunlid A."/>
        </authorList>
    </citation>
    <scope>NUCLEOTIDE SEQUENCE [LARGE SCALE GENOMIC DNA]</scope>
    <source>
        <strain evidence="1 2">CBS 175.51</strain>
    </source>
</reference>